<dbReference type="InterPro" id="IPR038475">
    <property type="entry name" value="RecG_C_sf"/>
</dbReference>
<proteinExistence type="predicted"/>
<dbReference type="EMBL" id="JAPTMY010000006">
    <property type="protein sequence ID" value="MCZ0857250.1"/>
    <property type="molecule type" value="Genomic_DNA"/>
</dbReference>
<evidence type="ECO:0000259" key="1">
    <source>
        <dbReference type="Pfam" id="PF09339"/>
    </source>
</evidence>
<feature type="domain" description="HTH iclR-type" evidence="1">
    <location>
        <begin position="189"/>
        <end position="224"/>
    </location>
</feature>
<evidence type="ECO:0000313" key="2">
    <source>
        <dbReference type="EMBL" id="MCZ0857250.1"/>
    </source>
</evidence>
<reference evidence="2" key="1">
    <citation type="submission" date="2022-10" db="EMBL/GenBank/DDBJ databases">
        <title>Genome sequence of Actinomyces israelii ATCC 10048.</title>
        <authorList>
            <person name="Watt R.M."/>
            <person name="Tong W.M."/>
        </authorList>
    </citation>
    <scope>NUCLEOTIDE SEQUENCE</scope>
    <source>
        <strain evidence="2">ATCC 10048</strain>
    </source>
</reference>
<dbReference type="InterPro" id="IPR005471">
    <property type="entry name" value="Tscrpt_reg_IclR_N"/>
</dbReference>
<protein>
    <submittedName>
        <fullName evidence="2">MarR family transcriptional regulator</fullName>
    </submittedName>
</protein>
<dbReference type="Gene3D" id="3.30.565.60">
    <property type="match status" value="1"/>
</dbReference>
<name>A0ABT4I7Q6_9ACTO</name>
<comment type="caution">
    <text evidence="2">The sequence shown here is derived from an EMBL/GenBank/DDBJ whole genome shotgun (WGS) entry which is preliminary data.</text>
</comment>
<dbReference type="Pfam" id="PF13749">
    <property type="entry name" value="HATPase_c_4"/>
    <property type="match status" value="1"/>
</dbReference>
<dbReference type="PANTHER" id="PTHR30595:SF6">
    <property type="entry name" value="SCHLAFEN ALBA-2 DOMAIN-CONTAINING PROTEIN"/>
    <property type="match status" value="1"/>
</dbReference>
<dbReference type="RefSeq" id="WP_268916882.1">
    <property type="nucleotide sequence ID" value="NZ_JAPTMY010000006.1"/>
</dbReference>
<organism evidence="2 3">
    <name type="scientific">Actinomyces israelii</name>
    <dbReference type="NCBI Taxonomy" id="1659"/>
    <lineage>
        <taxon>Bacteria</taxon>
        <taxon>Bacillati</taxon>
        <taxon>Actinomycetota</taxon>
        <taxon>Actinomycetes</taxon>
        <taxon>Actinomycetales</taxon>
        <taxon>Actinomycetaceae</taxon>
        <taxon>Actinomyces</taxon>
    </lineage>
</organism>
<dbReference type="Pfam" id="PF09339">
    <property type="entry name" value="HTH_IclR"/>
    <property type="match status" value="1"/>
</dbReference>
<dbReference type="Gene3D" id="1.10.10.10">
    <property type="entry name" value="Winged helix-like DNA-binding domain superfamily/Winged helix DNA-binding domain"/>
    <property type="match status" value="1"/>
</dbReference>
<dbReference type="PANTHER" id="PTHR30595">
    <property type="entry name" value="GLPR-RELATED TRANSCRIPTIONAL REPRESSOR"/>
    <property type="match status" value="1"/>
</dbReference>
<evidence type="ECO:0000313" key="3">
    <source>
        <dbReference type="Proteomes" id="UP001072034"/>
    </source>
</evidence>
<dbReference type="InterPro" id="IPR036388">
    <property type="entry name" value="WH-like_DNA-bd_sf"/>
</dbReference>
<dbReference type="Proteomes" id="UP001072034">
    <property type="component" value="Unassembled WGS sequence"/>
</dbReference>
<dbReference type="InterPro" id="IPR036390">
    <property type="entry name" value="WH_DNA-bd_sf"/>
</dbReference>
<dbReference type="SUPFAM" id="SSF46785">
    <property type="entry name" value="Winged helix' DNA-binding domain"/>
    <property type="match status" value="1"/>
</dbReference>
<accession>A0ABT4I7Q6</accession>
<sequence length="240" mass="25642">MDIYQDRVEIGNPGGLYGGRTVANLDEGIPVSRNKVLANLLRSVPRPYGRGVVAEAAGTGVPRMIGSMRQQGLPAPDYEATTIDRVTVKLSRFGLLDPDVRAWLDSLPGGPRGTAADSVLALARRDGKVRVVDVRRNLGLDSDDVRDLLGGLVAEGLLVGMGDGPHLLADLRLRMAGTGARWEVLSVLDTRKPLKIQDIAERTGKSPTALRPLLRALVSDGLVTATAPPTSRNRAYLLAE</sequence>
<keyword evidence="3" id="KW-1185">Reference proteome</keyword>
<gene>
    <name evidence="2" type="ORF">OHJ16_04235</name>
</gene>